<reference evidence="8 9" key="1">
    <citation type="submission" date="2007-06" db="EMBL/GenBank/DDBJ databases">
        <authorList>
            <person name="Shimkets L."/>
            <person name="Ferriera S."/>
            <person name="Johnson J."/>
            <person name="Kravitz S."/>
            <person name="Beeson K."/>
            <person name="Sutton G."/>
            <person name="Rogers Y.-H."/>
            <person name="Friedman R."/>
            <person name="Frazier M."/>
            <person name="Venter J.C."/>
        </authorList>
    </citation>
    <scope>NUCLEOTIDE SEQUENCE [LARGE SCALE GENOMIC DNA]</scope>
    <source>
        <strain evidence="8 9">SIR-1</strain>
    </source>
</reference>
<keyword evidence="4 7" id="KW-1133">Transmembrane helix</keyword>
<dbReference type="OrthoDB" id="445589at2"/>
<evidence type="ECO:0000256" key="2">
    <source>
        <dbReference type="ARBA" id="ARBA00022448"/>
    </source>
</evidence>
<comment type="subcellular location">
    <subcellularLocation>
        <location evidence="1">Membrane</location>
        <topology evidence="1">Multi-pass membrane protein</topology>
    </subcellularLocation>
</comment>
<dbReference type="InterPro" id="IPR044669">
    <property type="entry name" value="YneE/VCCN1/2-like"/>
</dbReference>
<dbReference type="STRING" id="391625.PPSIR1_40425"/>
<evidence type="ECO:0000256" key="6">
    <source>
        <dbReference type="ARBA" id="ARBA00023136"/>
    </source>
</evidence>
<dbReference type="Pfam" id="PF25539">
    <property type="entry name" value="Bestrophin_2"/>
    <property type="match status" value="1"/>
</dbReference>
<dbReference type="eggNOG" id="COG3781">
    <property type="taxonomic scope" value="Bacteria"/>
</dbReference>
<evidence type="ECO:0000256" key="1">
    <source>
        <dbReference type="ARBA" id="ARBA00004141"/>
    </source>
</evidence>
<keyword evidence="9" id="KW-1185">Reference proteome</keyword>
<feature type="transmembrane region" description="Helical" evidence="7">
    <location>
        <begin position="12"/>
        <end position="32"/>
    </location>
</feature>
<dbReference type="GO" id="GO:0016020">
    <property type="term" value="C:membrane"/>
    <property type="evidence" value="ECO:0007669"/>
    <property type="project" value="UniProtKB-SubCell"/>
</dbReference>
<evidence type="ECO:0000313" key="9">
    <source>
        <dbReference type="Proteomes" id="UP000005801"/>
    </source>
</evidence>
<accession>A6FYL5</accession>
<keyword evidence="5" id="KW-0406">Ion transport</keyword>
<dbReference type="RefSeq" id="WP_006969564.1">
    <property type="nucleotide sequence ID" value="NZ_ABCS01000004.1"/>
</dbReference>
<evidence type="ECO:0000256" key="3">
    <source>
        <dbReference type="ARBA" id="ARBA00022692"/>
    </source>
</evidence>
<dbReference type="EMBL" id="ABCS01000004">
    <property type="protein sequence ID" value="EDM81287.1"/>
    <property type="molecule type" value="Genomic_DNA"/>
</dbReference>
<gene>
    <name evidence="8" type="ORF">PPSIR1_40425</name>
</gene>
<name>A6FYL5_9BACT</name>
<keyword evidence="2" id="KW-0813">Transport</keyword>
<evidence type="ECO:0000256" key="7">
    <source>
        <dbReference type="SAM" id="Phobius"/>
    </source>
</evidence>
<proteinExistence type="predicted"/>
<evidence type="ECO:0000256" key="5">
    <source>
        <dbReference type="ARBA" id="ARBA00023065"/>
    </source>
</evidence>
<dbReference type="Proteomes" id="UP000005801">
    <property type="component" value="Unassembled WGS sequence"/>
</dbReference>
<comment type="caution">
    <text evidence="8">The sequence shown here is derived from an EMBL/GenBank/DDBJ whole genome shotgun (WGS) entry which is preliminary data.</text>
</comment>
<evidence type="ECO:0000313" key="8">
    <source>
        <dbReference type="EMBL" id="EDM81287.1"/>
    </source>
</evidence>
<sequence>MFDFENFHIRDGGSWVAMVGLVLSSSLVAFVFQTMDFVGDASEDPFEAGMNDVPMNALCRTIEIDLRQMLGETELPPGEQPVGDVLY</sequence>
<protein>
    <submittedName>
        <fullName evidence="8">Uncharacterized protein</fullName>
    </submittedName>
</protein>
<evidence type="ECO:0000256" key="4">
    <source>
        <dbReference type="ARBA" id="ARBA00022989"/>
    </source>
</evidence>
<keyword evidence="6 7" id="KW-0472">Membrane</keyword>
<dbReference type="AlphaFoldDB" id="A6FYL5"/>
<dbReference type="GO" id="GO:0006811">
    <property type="term" value="P:monoatomic ion transport"/>
    <property type="evidence" value="ECO:0007669"/>
    <property type="project" value="UniProtKB-KW"/>
</dbReference>
<keyword evidence="3 7" id="KW-0812">Transmembrane</keyword>
<organism evidence="8 9">
    <name type="scientific">Plesiocystis pacifica SIR-1</name>
    <dbReference type="NCBI Taxonomy" id="391625"/>
    <lineage>
        <taxon>Bacteria</taxon>
        <taxon>Pseudomonadati</taxon>
        <taxon>Myxococcota</taxon>
        <taxon>Polyangia</taxon>
        <taxon>Nannocystales</taxon>
        <taxon>Nannocystaceae</taxon>
        <taxon>Plesiocystis</taxon>
    </lineage>
</organism>